<proteinExistence type="predicted"/>
<protein>
    <recommendedName>
        <fullName evidence="3">Methyltransferase</fullName>
    </recommendedName>
</protein>
<dbReference type="InterPro" id="IPR038071">
    <property type="entry name" value="UROD/MetE-like_sf"/>
</dbReference>
<dbReference type="Proteomes" id="UP000316360">
    <property type="component" value="Unassembled WGS sequence"/>
</dbReference>
<feature type="non-terminal residue" evidence="1">
    <location>
        <position position="223"/>
    </location>
</feature>
<gene>
    <name evidence="1" type="ORF">E3J84_05745</name>
</gene>
<organism evidence="1 2">
    <name type="scientific">Aerophobetes bacterium</name>
    <dbReference type="NCBI Taxonomy" id="2030807"/>
    <lineage>
        <taxon>Bacteria</taxon>
        <taxon>Candidatus Aerophobota</taxon>
    </lineage>
</organism>
<evidence type="ECO:0008006" key="3">
    <source>
        <dbReference type="Google" id="ProtNLM"/>
    </source>
</evidence>
<dbReference type="EMBL" id="SOKJ01000329">
    <property type="protein sequence ID" value="TET08876.1"/>
    <property type="molecule type" value="Genomic_DNA"/>
</dbReference>
<name>A0A523RT69_UNCAE</name>
<dbReference type="AlphaFoldDB" id="A0A523RT69"/>
<sequence>MKKLTPRDRILMTLQHKEPDCIPYDLGGTSITGIHFVAYQNLLHFLGKDYLLEQDEESWYYNRLEGLAKISEEIRQELRVDTRVARFNNPSSWRLEIKEVDDKKAFTDELGCQWTSSKGGYYFDQIPGRGHPLSGSITLEDVNTYPWPNSSDPARIRNVRSELEKLKKAGYAVIVEAPFNGIFSLGFRMRGYMDFYEDLGSNQSMACRLMDRITDLKIDFWDM</sequence>
<accession>A0A523RT69</accession>
<evidence type="ECO:0000313" key="2">
    <source>
        <dbReference type="Proteomes" id="UP000316360"/>
    </source>
</evidence>
<comment type="caution">
    <text evidence="1">The sequence shown here is derived from an EMBL/GenBank/DDBJ whole genome shotgun (WGS) entry which is preliminary data.</text>
</comment>
<reference evidence="1 2" key="1">
    <citation type="submission" date="2019-03" db="EMBL/GenBank/DDBJ databases">
        <title>Metabolic potential of uncultured bacteria and archaea associated with petroleum seepage in deep-sea sediments.</title>
        <authorList>
            <person name="Dong X."/>
            <person name="Hubert C."/>
        </authorList>
    </citation>
    <scope>NUCLEOTIDE SEQUENCE [LARGE SCALE GENOMIC DNA]</scope>
    <source>
        <strain evidence="1">E44_bin7</strain>
    </source>
</reference>
<dbReference type="Gene3D" id="3.20.20.210">
    <property type="match status" value="1"/>
</dbReference>
<evidence type="ECO:0000313" key="1">
    <source>
        <dbReference type="EMBL" id="TET08876.1"/>
    </source>
</evidence>